<reference evidence="7" key="3">
    <citation type="submission" date="2022-01" db="EMBL/GenBank/DDBJ databases">
        <authorList>
            <person name="Rubenstein D.R."/>
        </authorList>
    </citation>
    <scope>NUCLEOTIDE SEQUENCE</scope>
    <source>
        <strain evidence="7">SS15</strain>
        <tissue evidence="7">Liver</tissue>
    </source>
</reference>
<evidence type="ECO:0000313" key="7">
    <source>
        <dbReference type="EMBL" id="KAI1242823.1"/>
    </source>
</evidence>
<protein>
    <recommendedName>
        <fullName evidence="3">Oxidoreductase NAD-binding domain-containing protein 1</fullName>
    </recommendedName>
</protein>
<dbReference type="Gene3D" id="3.40.50.80">
    <property type="entry name" value="Nucleotide-binding domain of ferredoxin-NADP reductase (FNR) module"/>
    <property type="match status" value="1"/>
</dbReference>
<dbReference type="Proteomes" id="UP000618051">
    <property type="component" value="Unassembled WGS sequence"/>
</dbReference>
<keyword evidence="8" id="KW-1185">Reference proteome</keyword>
<accession>A0A835NE28</accession>
<proteinExistence type="predicted"/>
<evidence type="ECO:0000256" key="4">
    <source>
        <dbReference type="SAM" id="MobiDB-lite"/>
    </source>
</evidence>
<dbReference type="EMBL" id="JADDUC010000385">
    <property type="protein sequence ID" value="KAG0113818.1"/>
    <property type="molecule type" value="Genomic_DNA"/>
</dbReference>
<feature type="region of interest" description="Disordered" evidence="4">
    <location>
        <begin position="350"/>
        <end position="401"/>
    </location>
</feature>
<evidence type="ECO:0000256" key="3">
    <source>
        <dbReference type="ARBA" id="ARBA00040516"/>
    </source>
</evidence>
<dbReference type="PROSITE" id="PS51384">
    <property type="entry name" value="FAD_FR"/>
    <property type="match status" value="1"/>
</dbReference>
<evidence type="ECO:0000313" key="8">
    <source>
        <dbReference type="Proteomes" id="UP000618051"/>
    </source>
</evidence>
<feature type="compositionally biased region" description="Low complexity" evidence="4">
    <location>
        <begin position="350"/>
        <end position="367"/>
    </location>
</feature>
<gene>
    <name evidence="7" type="ORF">IHE44_0000375</name>
    <name evidence="6" type="ORF">IHE44_009636</name>
</gene>
<dbReference type="InterPro" id="IPR039261">
    <property type="entry name" value="FNR_nucleotide-bd"/>
</dbReference>
<dbReference type="InterPro" id="IPR017927">
    <property type="entry name" value="FAD-bd_FR_type"/>
</dbReference>
<reference evidence="6" key="1">
    <citation type="submission" date="2020-10" db="EMBL/GenBank/DDBJ databases">
        <title>Feather gene expression reveals the developmental basis of iridescence in African starlings.</title>
        <authorList>
            <person name="Rubenstein D.R."/>
        </authorList>
    </citation>
    <scope>NUCLEOTIDE SEQUENCE</scope>
    <source>
        <strain evidence="6">SS15</strain>
        <tissue evidence="6">Liver</tissue>
    </source>
</reference>
<organism evidence="6">
    <name type="scientific">Lamprotornis superbus</name>
    <dbReference type="NCBI Taxonomy" id="245042"/>
    <lineage>
        <taxon>Eukaryota</taxon>
        <taxon>Metazoa</taxon>
        <taxon>Chordata</taxon>
        <taxon>Craniata</taxon>
        <taxon>Vertebrata</taxon>
        <taxon>Euteleostomi</taxon>
        <taxon>Archelosauria</taxon>
        <taxon>Archosauria</taxon>
        <taxon>Dinosauria</taxon>
        <taxon>Saurischia</taxon>
        <taxon>Theropoda</taxon>
        <taxon>Coelurosauria</taxon>
        <taxon>Aves</taxon>
        <taxon>Neognathae</taxon>
        <taxon>Neoaves</taxon>
        <taxon>Telluraves</taxon>
        <taxon>Australaves</taxon>
        <taxon>Passeriformes</taxon>
        <taxon>Sturnidae</taxon>
        <taxon>Lamprotornis</taxon>
    </lineage>
</organism>
<dbReference type="AlphaFoldDB" id="A0A835NE28"/>
<keyword evidence="2" id="KW-0520">NAD</keyword>
<dbReference type="EMBL" id="JADDUC020000001">
    <property type="protein sequence ID" value="KAI1242823.1"/>
    <property type="molecule type" value="Genomic_DNA"/>
</dbReference>
<evidence type="ECO:0000256" key="2">
    <source>
        <dbReference type="ARBA" id="ARBA00023027"/>
    </source>
</evidence>
<comment type="caution">
    <text evidence="6">The sequence shown here is derived from an EMBL/GenBank/DDBJ whole genome shotgun (WGS) entry which is preliminary data.</text>
</comment>
<reference evidence="7 8" key="2">
    <citation type="journal article" date="2021" name="J. Hered.">
        <title>Feather Gene Expression Elucidates the Developmental Basis of Plumage Iridescence in African Starlings.</title>
        <authorList>
            <person name="Rubenstein D.R."/>
            <person name="Corvelo A."/>
            <person name="MacManes M.D."/>
            <person name="Maia R."/>
            <person name="Narzisi G."/>
            <person name="Rousaki A."/>
            <person name="Vandenabeele P."/>
            <person name="Shawkey M.D."/>
            <person name="Solomon J."/>
        </authorList>
    </citation>
    <scope>NUCLEOTIDE SEQUENCE [LARGE SCALE GENOMIC DNA]</scope>
    <source>
        <strain evidence="7">SS15</strain>
    </source>
</reference>
<evidence type="ECO:0000313" key="6">
    <source>
        <dbReference type="EMBL" id="KAG0113818.1"/>
    </source>
</evidence>
<dbReference type="PRINTS" id="PR00410">
    <property type="entry name" value="PHEHYDRXLASE"/>
</dbReference>
<dbReference type="InterPro" id="IPR017938">
    <property type="entry name" value="Riboflavin_synthase-like_b-brl"/>
</dbReference>
<feature type="non-terminal residue" evidence="6">
    <location>
        <position position="1"/>
    </location>
</feature>
<keyword evidence="1" id="KW-0560">Oxidoreductase</keyword>
<dbReference type="SUPFAM" id="SSF63380">
    <property type="entry name" value="Riboflavin synthase domain-like"/>
    <property type="match status" value="1"/>
</dbReference>
<dbReference type="InterPro" id="IPR052128">
    <property type="entry name" value="Oxidoreductase_NAD-binding"/>
</dbReference>
<evidence type="ECO:0000256" key="1">
    <source>
        <dbReference type="ARBA" id="ARBA00023002"/>
    </source>
</evidence>
<dbReference type="SUPFAM" id="SSF52343">
    <property type="entry name" value="Ferredoxin reductase-like, C-terminal NADP-linked domain"/>
    <property type="match status" value="1"/>
</dbReference>
<dbReference type="InterPro" id="IPR001433">
    <property type="entry name" value="OxRdtase_FAD/NAD-bd"/>
</dbReference>
<dbReference type="Pfam" id="PF00175">
    <property type="entry name" value="NAD_binding_1"/>
    <property type="match status" value="1"/>
</dbReference>
<dbReference type="GO" id="GO:0005739">
    <property type="term" value="C:mitochondrion"/>
    <property type="evidence" value="ECO:0007669"/>
    <property type="project" value="TreeGrafter"/>
</dbReference>
<dbReference type="GO" id="GO:0016491">
    <property type="term" value="F:oxidoreductase activity"/>
    <property type="evidence" value="ECO:0007669"/>
    <property type="project" value="UniProtKB-KW"/>
</dbReference>
<feature type="domain" description="FAD-binding FR-type" evidence="5">
    <location>
        <begin position="89"/>
        <end position="216"/>
    </location>
</feature>
<dbReference type="OrthoDB" id="436496at2759"/>
<dbReference type="PANTHER" id="PTHR46505">
    <property type="entry name" value="OXIDOREDUCTASE NAD-BINDING DOMAIN-CONTAINING PROTEIN 1"/>
    <property type="match status" value="1"/>
</dbReference>
<evidence type="ECO:0000259" key="5">
    <source>
        <dbReference type="PROSITE" id="PS51384"/>
    </source>
</evidence>
<name>A0A835NE28_9PASS</name>
<dbReference type="Gene3D" id="2.40.30.10">
    <property type="entry name" value="Translation factors"/>
    <property type="match status" value="1"/>
</dbReference>
<dbReference type="PANTHER" id="PTHR46505:SF1">
    <property type="entry name" value="OXIDOREDUCTASE NAD-BINDING DOMAIN-CONTAINING PROTEIN 1"/>
    <property type="match status" value="1"/>
</dbReference>
<dbReference type="CDD" id="cd00322">
    <property type="entry name" value="FNR_like"/>
    <property type="match status" value="1"/>
</dbReference>
<sequence>MLNFTNIYDFFSGTSDSEDCLVMMAHATIYVGCTVPQLLRGAQRRIFPSHSPLGLLRHSAFCYCTGNGTIKSKRKMDHLERTAKNFRQEVITQAKVCGITNESETVKRLRLAIANKDFTFKAGQWVDFFIPGVSVVGGFSICSSPGLLEREGILELAVKHTVHPPAHWIHTECTLDSEVALRVGGDFFFDPQPGDSPVNLVLIAGGVGINPLFSILLHIADLHGFQEGKGNRHKLGTAKLYYSAKNTSELLFKKNILGLMKAFPGKITCCFHVTQQRSQICKELQPHITEGRISEKDLEKHVSNDTSWYICGPPPMIESISKLLTNIGVPRNLCSITGILKSRSYSQEQSMSSAAPSLPLQPSGSGAQPPPSAASPARHPGTLWLRQPCPALSPTFSKSSQ</sequence>